<organism evidence="2 3">
    <name type="scientific">Capsella rubella</name>
    <dbReference type="NCBI Taxonomy" id="81985"/>
    <lineage>
        <taxon>Eukaryota</taxon>
        <taxon>Viridiplantae</taxon>
        <taxon>Streptophyta</taxon>
        <taxon>Embryophyta</taxon>
        <taxon>Tracheophyta</taxon>
        <taxon>Spermatophyta</taxon>
        <taxon>Magnoliopsida</taxon>
        <taxon>eudicotyledons</taxon>
        <taxon>Gunneridae</taxon>
        <taxon>Pentapetalae</taxon>
        <taxon>rosids</taxon>
        <taxon>malvids</taxon>
        <taxon>Brassicales</taxon>
        <taxon>Brassicaceae</taxon>
        <taxon>Camelineae</taxon>
        <taxon>Capsella</taxon>
    </lineage>
</organism>
<feature type="compositionally biased region" description="Polar residues" evidence="1">
    <location>
        <begin position="298"/>
        <end position="313"/>
    </location>
</feature>
<dbReference type="Proteomes" id="UP000029121">
    <property type="component" value="Unassembled WGS sequence"/>
</dbReference>
<feature type="compositionally biased region" description="Low complexity" evidence="1">
    <location>
        <begin position="345"/>
        <end position="372"/>
    </location>
</feature>
<sequence>MQEETTVFTLDVSDESIKRNTMRFVWMFRGVTLVDVNEKGKLKVRGCFDEIEMGRILWEEIDNSVDIITDPMQSSEQNYHIPGLNTAYNYLNPPKEQVTSVEVKNGFYLRVMGGEFHKLEMVMKLKYVDKDVKLCQGKDVEVEPKKQPDADNTIPKKTFGHGTRQYEPVQRQQGIHNQARQPLNNGPADGPFYVQTNQLPMYWREVMDKRNAKNPFLQQQKGGYAAQNFGKKKQQLDQVNQPKPEGGMFKNWFGGKKQPDKVNHEVYKPRNAEFHYPQMRKGRDGKYKYVNPFTASLGSEGSTSSFRASEFATSSRRNRSSSLSGSSSAMDLSQFTQQGSSMAYSSQFTPPSSSSSFSHSRSRSSENLSQSTFSSSIGNPYTSLGSNRSSQSNRGQSSTQTQRRHA</sequence>
<evidence type="ECO:0000313" key="2">
    <source>
        <dbReference type="EMBL" id="EOA14755.1"/>
    </source>
</evidence>
<feature type="region of interest" description="Disordered" evidence="1">
    <location>
        <begin position="298"/>
        <end position="406"/>
    </location>
</feature>
<evidence type="ECO:0000256" key="1">
    <source>
        <dbReference type="SAM" id="MobiDB-lite"/>
    </source>
</evidence>
<name>R0GQX1_9BRAS</name>
<evidence type="ECO:0008006" key="4">
    <source>
        <dbReference type="Google" id="ProtNLM"/>
    </source>
</evidence>
<dbReference type="AlphaFoldDB" id="R0GQX1"/>
<accession>R0GQX1</accession>
<protein>
    <recommendedName>
        <fullName evidence="4">HMA domain-containing protein</fullName>
    </recommendedName>
</protein>
<reference evidence="3" key="1">
    <citation type="journal article" date="2013" name="Nat. Genet.">
        <title>The Capsella rubella genome and the genomic consequences of rapid mating system evolution.</title>
        <authorList>
            <person name="Slotte T."/>
            <person name="Hazzouri K.M."/>
            <person name="Agren J.A."/>
            <person name="Koenig D."/>
            <person name="Maumus F."/>
            <person name="Guo Y.L."/>
            <person name="Steige K."/>
            <person name="Platts A.E."/>
            <person name="Escobar J.S."/>
            <person name="Newman L.K."/>
            <person name="Wang W."/>
            <person name="Mandakova T."/>
            <person name="Vello E."/>
            <person name="Smith L.M."/>
            <person name="Henz S.R."/>
            <person name="Steffen J."/>
            <person name="Takuno S."/>
            <person name="Brandvain Y."/>
            <person name="Coop G."/>
            <person name="Andolfatto P."/>
            <person name="Hu T.T."/>
            <person name="Blanchette M."/>
            <person name="Clark R.M."/>
            <person name="Quesneville H."/>
            <person name="Nordborg M."/>
            <person name="Gaut B.S."/>
            <person name="Lysak M.A."/>
            <person name="Jenkins J."/>
            <person name="Grimwood J."/>
            <person name="Chapman J."/>
            <person name="Prochnik S."/>
            <person name="Shu S."/>
            <person name="Rokhsar D."/>
            <person name="Schmutz J."/>
            <person name="Weigel D."/>
            <person name="Wright S.I."/>
        </authorList>
    </citation>
    <scope>NUCLEOTIDE SEQUENCE [LARGE SCALE GENOMIC DNA]</scope>
    <source>
        <strain evidence="3">cv. Monte Gargano</strain>
    </source>
</reference>
<dbReference type="EMBL" id="KB870812">
    <property type="protein sequence ID" value="EOA14755.1"/>
    <property type="molecule type" value="Genomic_DNA"/>
</dbReference>
<feature type="compositionally biased region" description="Polar residues" evidence="1">
    <location>
        <begin position="329"/>
        <end position="344"/>
    </location>
</feature>
<feature type="compositionally biased region" description="Low complexity" evidence="1">
    <location>
        <begin position="385"/>
        <end position="406"/>
    </location>
</feature>
<evidence type="ECO:0000313" key="3">
    <source>
        <dbReference type="Proteomes" id="UP000029121"/>
    </source>
</evidence>
<keyword evidence="3" id="KW-1185">Reference proteome</keyword>
<gene>
    <name evidence="2" type="ORF">CARUB_v10028052mg</name>
</gene>
<dbReference type="STRING" id="81985.R0GQX1"/>
<feature type="compositionally biased region" description="Polar residues" evidence="1">
    <location>
        <begin position="373"/>
        <end position="384"/>
    </location>
</feature>
<proteinExistence type="predicted"/>